<reference evidence="1" key="2">
    <citation type="submission" date="2020-05" db="UniProtKB">
        <authorList>
            <consortium name="EnsemblMetazoa"/>
        </authorList>
    </citation>
    <scope>IDENTIFICATION</scope>
    <source>
        <strain evidence="1">IAEA</strain>
    </source>
</reference>
<dbReference type="VEuPathDB" id="VectorBase:GPPI023822"/>
<name>A0A1B0BAC3_9MUSC</name>
<keyword evidence="2" id="KW-1185">Reference proteome</keyword>
<reference evidence="2" key="1">
    <citation type="submission" date="2015-01" db="EMBL/GenBank/DDBJ databases">
        <authorList>
            <person name="Aksoy S."/>
            <person name="Warren W."/>
            <person name="Wilson R.K."/>
        </authorList>
    </citation>
    <scope>NUCLEOTIDE SEQUENCE [LARGE SCALE GENOMIC DNA]</scope>
    <source>
        <strain evidence="2">IAEA</strain>
    </source>
</reference>
<dbReference type="AlphaFoldDB" id="A0A1B0BAC3"/>
<organism evidence="1 2">
    <name type="scientific">Glossina palpalis gambiensis</name>
    <dbReference type="NCBI Taxonomy" id="67801"/>
    <lineage>
        <taxon>Eukaryota</taxon>
        <taxon>Metazoa</taxon>
        <taxon>Ecdysozoa</taxon>
        <taxon>Arthropoda</taxon>
        <taxon>Hexapoda</taxon>
        <taxon>Insecta</taxon>
        <taxon>Pterygota</taxon>
        <taxon>Neoptera</taxon>
        <taxon>Endopterygota</taxon>
        <taxon>Diptera</taxon>
        <taxon>Brachycera</taxon>
        <taxon>Muscomorpha</taxon>
        <taxon>Hippoboscoidea</taxon>
        <taxon>Glossinidae</taxon>
        <taxon>Glossina</taxon>
    </lineage>
</organism>
<proteinExistence type="predicted"/>
<dbReference type="EMBL" id="JXJN01010904">
    <property type="status" value="NOT_ANNOTATED_CDS"/>
    <property type="molecule type" value="Genomic_DNA"/>
</dbReference>
<sequence>MIDEENQWISALDCPISKLSMTLNEKNIIFHMGLDEVPLRVKVASMFILMSIQAGKINTK</sequence>
<dbReference type="EnsemblMetazoa" id="GPPI023822-RA">
    <property type="protein sequence ID" value="GPPI023822-PA"/>
    <property type="gene ID" value="GPPI023822"/>
</dbReference>
<evidence type="ECO:0000313" key="1">
    <source>
        <dbReference type="EnsemblMetazoa" id="GPPI023822-PA"/>
    </source>
</evidence>
<protein>
    <submittedName>
        <fullName evidence="1">Uncharacterized protein</fullName>
    </submittedName>
</protein>
<evidence type="ECO:0000313" key="2">
    <source>
        <dbReference type="Proteomes" id="UP000092460"/>
    </source>
</evidence>
<accession>A0A1B0BAC3</accession>
<dbReference type="Proteomes" id="UP000092460">
    <property type="component" value="Unassembled WGS sequence"/>
</dbReference>